<evidence type="ECO:0000256" key="1">
    <source>
        <dbReference type="SAM" id="SignalP"/>
    </source>
</evidence>
<proteinExistence type="predicted"/>
<dbReference type="InterPro" id="IPR028082">
    <property type="entry name" value="Peripla_BP_I"/>
</dbReference>
<protein>
    <submittedName>
        <fullName evidence="2">ABC transporter substrate-binding protein</fullName>
    </submittedName>
</protein>
<dbReference type="SUPFAM" id="SSF53822">
    <property type="entry name" value="Periplasmic binding protein-like I"/>
    <property type="match status" value="1"/>
</dbReference>
<dbReference type="EMBL" id="JACSNR010000006">
    <property type="protein sequence ID" value="MBM6923447.1"/>
    <property type="molecule type" value="Genomic_DNA"/>
</dbReference>
<dbReference type="Gene3D" id="3.40.50.2300">
    <property type="match status" value="2"/>
</dbReference>
<comment type="caution">
    <text evidence="2">The sequence shown here is derived from an EMBL/GenBank/DDBJ whole genome shotgun (WGS) entry which is preliminary data.</text>
</comment>
<keyword evidence="3" id="KW-1185">Reference proteome</keyword>
<dbReference type="Proteomes" id="UP000724149">
    <property type="component" value="Unassembled WGS sequence"/>
</dbReference>
<dbReference type="Pfam" id="PF04392">
    <property type="entry name" value="ABC_sub_bind"/>
    <property type="match status" value="1"/>
</dbReference>
<reference evidence="2 3" key="1">
    <citation type="journal article" date="2021" name="Sci. Rep.">
        <title>The distribution of antibiotic resistance genes in chicken gut microbiota commensals.</title>
        <authorList>
            <person name="Juricova H."/>
            <person name="Matiasovicova J."/>
            <person name="Kubasova T."/>
            <person name="Cejkova D."/>
            <person name="Rychlik I."/>
        </authorList>
    </citation>
    <scope>NUCLEOTIDE SEQUENCE [LARGE SCALE GENOMIC DNA]</scope>
    <source>
        <strain evidence="2 3">An564</strain>
    </source>
</reference>
<dbReference type="InterPro" id="IPR007487">
    <property type="entry name" value="ABC_transpt-TYRBP-like"/>
</dbReference>
<keyword evidence="1" id="KW-0732">Signal</keyword>
<evidence type="ECO:0000313" key="2">
    <source>
        <dbReference type="EMBL" id="MBM6923447.1"/>
    </source>
</evidence>
<feature type="chain" id="PRO_5046227715" evidence="1">
    <location>
        <begin position="22"/>
        <end position="322"/>
    </location>
</feature>
<dbReference type="CDD" id="cd06325">
    <property type="entry name" value="PBP1_ABC_unchar_transporter"/>
    <property type="match status" value="1"/>
</dbReference>
<evidence type="ECO:0000313" key="3">
    <source>
        <dbReference type="Proteomes" id="UP000724149"/>
    </source>
</evidence>
<dbReference type="PROSITE" id="PS51257">
    <property type="entry name" value="PROKAR_LIPOPROTEIN"/>
    <property type="match status" value="1"/>
</dbReference>
<dbReference type="RefSeq" id="WP_204720871.1">
    <property type="nucleotide sequence ID" value="NZ_JACSNR010000006.1"/>
</dbReference>
<gene>
    <name evidence="2" type="ORF">H9X81_07070</name>
</gene>
<feature type="signal peptide" evidence="1">
    <location>
        <begin position="1"/>
        <end position="21"/>
    </location>
</feature>
<dbReference type="PANTHER" id="PTHR35271:SF1">
    <property type="entry name" value="ABC TRANSPORTER, SUBSTRATE-BINDING LIPOPROTEIN"/>
    <property type="match status" value="1"/>
</dbReference>
<name>A0ABS2GM24_9FIRM</name>
<organism evidence="2 3">
    <name type="scientific">Hydrogenoanaerobacterium saccharovorans</name>
    <dbReference type="NCBI Taxonomy" id="474960"/>
    <lineage>
        <taxon>Bacteria</taxon>
        <taxon>Bacillati</taxon>
        <taxon>Bacillota</taxon>
        <taxon>Clostridia</taxon>
        <taxon>Eubacteriales</taxon>
        <taxon>Oscillospiraceae</taxon>
        <taxon>Hydrogenoanaerobacterium</taxon>
    </lineage>
</organism>
<sequence length="322" mass="33974">MKKFGLAMTAMLLAVSMTACASNPSDSGEQKLRIGIIQPAEHAALDSAREGFVDALADHGYVDGETIEIDYQNAQGDSSALLTISQRFVGDDCDLVLAIGTGAAQSIASQTSEIPVLITAVTDPVDAGLVQSNEAPGTNVTGTNDMNPIREQMELIREFLPDVQTVGLLYTSSEDNSALQIQEVKAVLEEMNVGYVEQTVTGSNDVQQAVQSILGKCDALYIPTDNTLAASAALVGSAAQTAKIPVFWGEGNCVAEGGLASLGLDYYNLGRQTGEMAVEVLEGADPAVMPIQSQSDYSYTISKSMAEEIGIEIPEHLLEFAE</sequence>
<dbReference type="PANTHER" id="PTHR35271">
    <property type="entry name" value="ABC TRANSPORTER, SUBSTRATE-BINDING LIPOPROTEIN-RELATED"/>
    <property type="match status" value="1"/>
</dbReference>
<accession>A0ABS2GM24</accession>